<keyword evidence="2" id="KW-0489">Methyltransferase</keyword>
<evidence type="ECO:0000256" key="4">
    <source>
        <dbReference type="ARBA" id="ARBA00023015"/>
    </source>
</evidence>
<evidence type="ECO:0000313" key="9">
    <source>
        <dbReference type="EMBL" id="GHC98845.1"/>
    </source>
</evidence>
<dbReference type="InterPro" id="IPR009057">
    <property type="entry name" value="Homeodomain-like_sf"/>
</dbReference>
<dbReference type="Pfam" id="PF02805">
    <property type="entry name" value="Ada_Zn_binding"/>
    <property type="match status" value="1"/>
</dbReference>
<comment type="caution">
    <text evidence="9">The sequence shown here is derived from an EMBL/GenBank/DDBJ whole genome shotgun (WGS) entry which is preliminary data.</text>
</comment>
<keyword evidence="2" id="KW-0808">Transferase</keyword>
<name>A0ABQ3G9G4_9MICC</name>
<evidence type="ECO:0000256" key="7">
    <source>
        <dbReference type="ARBA" id="ARBA00023204"/>
    </source>
</evidence>
<evidence type="ECO:0000256" key="6">
    <source>
        <dbReference type="ARBA" id="ARBA00023163"/>
    </source>
</evidence>
<dbReference type="Gene3D" id="3.40.10.10">
    <property type="entry name" value="DNA Methylphosphotriester Repair Domain"/>
    <property type="match status" value="1"/>
</dbReference>
<keyword evidence="10" id="KW-1185">Reference proteome</keyword>
<dbReference type="PROSITE" id="PS01124">
    <property type="entry name" value="HTH_ARAC_FAMILY_2"/>
    <property type="match status" value="1"/>
</dbReference>
<gene>
    <name evidence="9" type="ORF">GCM10008096_00320</name>
</gene>
<dbReference type="InterPro" id="IPR018060">
    <property type="entry name" value="HTH_AraC"/>
</dbReference>
<evidence type="ECO:0000256" key="5">
    <source>
        <dbReference type="ARBA" id="ARBA00023159"/>
    </source>
</evidence>
<dbReference type="SUPFAM" id="SSF48150">
    <property type="entry name" value="DNA-glycosylase"/>
    <property type="match status" value="1"/>
</dbReference>
<keyword evidence="6" id="KW-0804">Transcription</keyword>
<dbReference type="Gene3D" id="1.10.10.60">
    <property type="entry name" value="Homeodomain-like"/>
    <property type="match status" value="1"/>
</dbReference>
<dbReference type="Pfam" id="PF12833">
    <property type="entry name" value="HTH_18"/>
    <property type="match status" value="1"/>
</dbReference>
<keyword evidence="3" id="KW-0227">DNA damage</keyword>
<reference evidence="10" key="1">
    <citation type="journal article" date="2019" name="Int. J. Syst. Evol. Microbiol.">
        <title>The Global Catalogue of Microorganisms (GCM) 10K type strain sequencing project: providing services to taxonomists for standard genome sequencing and annotation.</title>
        <authorList>
            <consortium name="The Broad Institute Genomics Platform"/>
            <consortium name="The Broad Institute Genome Sequencing Center for Infectious Disease"/>
            <person name="Wu L."/>
            <person name="Ma J."/>
        </authorList>
    </citation>
    <scope>NUCLEOTIDE SEQUENCE [LARGE SCALE GENOMIC DNA]</scope>
    <source>
        <strain evidence="10">KCTC 19466</strain>
    </source>
</reference>
<proteinExistence type="predicted"/>
<dbReference type="PANTHER" id="PTHR43003">
    <property type="entry name" value="DNA-3-METHYLADENINE GLYCOSYLASE"/>
    <property type="match status" value="1"/>
</dbReference>
<accession>A0ABQ3G9G4</accession>
<dbReference type="RefSeq" id="WP_189348092.1">
    <property type="nucleotide sequence ID" value="NZ_BMXK01000001.1"/>
</dbReference>
<evidence type="ECO:0000256" key="3">
    <source>
        <dbReference type="ARBA" id="ARBA00022763"/>
    </source>
</evidence>
<dbReference type="SUPFAM" id="SSF46689">
    <property type="entry name" value="Homeodomain-like"/>
    <property type="match status" value="1"/>
</dbReference>
<dbReference type="InterPro" id="IPR011257">
    <property type="entry name" value="DNA_glycosylase"/>
</dbReference>
<dbReference type="InterPro" id="IPR004026">
    <property type="entry name" value="Ada_DNA_repair_Zn-bd"/>
</dbReference>
<keyword evidence="5" id="KW-0010">Activator</keyword>
<dbReference type="SUPFAM" id="SSF55945">
    <property type="entry name" value="TATA-box binding protein-like"/>
    <property type="match status" value="1"/>
</dbReference>
<dbReference type="InterPro" id="IPR051912">
    <property type="entry name" value="Alkylbase_DNA_Glycosylase/TA"/>
</dbReference>
<keyword evidence="4" id="KW-0805">Transcription regulation</keyword>
<dbReference type="Proteomes" id="UP000642819">
    <property type="component" value="Unassembled WGS sequence"/>
</dbReference>
<protein>
    <submittedName>
        <fullName evidence="9">Adenosine deaminase</fullName>
    </submittedName>
</protein>
<organism evidence="9 10">
    <name type="scientific">Zhihengliuella salsuginis</name>
    <dbReference type="NCBI Taxonomy" id="578222"/>
    <lineage>
        <taxon>Bacteria</taxon>
        <taxon>Bacillati</taxon>
        <taxon>Actinomycetota</taxon>
        <taxon>Actinomycetes</taxon>
        <taxon>Micrococcales</taxon>
        <taxon>Micrococcaceae</taxon>
        <taxon>Zhihengliuella</taxon>
    </lineage>
</organism>
<dbReference type="SMART" id="SM00342">
    <property type="entry name" value="HTH_ARAC"/>
    <property type="match status" value="1"/>
</dbReference>
<feature type="domain" description="HTH araC/xylS-type" evidence="8">
    <location>
        <begin position="138"/>
        <end position="221"/>
    </location>
</feature>
<dbReference type="Gene3D" id="3.30.310.20">
    <property type="entry name" value="DNA-3-methyladenine glycosylase AlkA, N-terminal domain"/>
    <property type="match status" value="1"/>
</dbReference>
<dbReference type="InterPro" id="IPR037046">
    <property type="entry name" value="AlkA_N_sf"/>
</dbReference>
<dbReference type="InterPro" id="IPR010316">
    <property type="entry name" value="AlkA_N"/>
</dbReference>
<evidence type="ECO:0000259" key="8">
    <source>
        <dbReference type="PROSITE" id="PS01124"/>
    </source>
</evidence>
<evidence type="ECO:0000313" key="10">
    <source>
        <dbReference type="Proteomes" id="UP000642819"/>
    </source>
</evidence>
<dbReference type="PANTHER" id="PTHR43003:SF13">
    <property type="entry name" value="DNA-3-METHYLADENINE GLYCOSYLASE 2"/>
    <property type="match status" value="1"/>
</dbReference>
<keyword evidence="7" id="KW-0234">DNA repair</keyword>
<sequence>MTSTRGAAAFDALPFDALPFDAKYTAIDARDARFDGAFYTAVLTTSIYCRPSCPAPTPKRENVRFLRTAAEAQVQGFRPCLRCFPEALPGSAAWDPAATLAGRAQALIADGALDSDGGGAADAGGSPDASGATGALSTVPALAAHLGVSVRTLNRALVESTGAPAVAHARSRRARGAFRLLASTDLPVADVAFAAGFGSVRQFNDTIRSVFGRSPVELRTAARRSAAAPGRVGDAPVRLSARLIVRGDLNWGGLASWFAARTVTGLDRFDKGNYVRALALPHARGVVRLGPDASGVLRARLTLDDARDLAAAVAAARHLADADADVPGIEAALGRTPWLRPLVAARPGTRIPGIPTLHEAALRAITGQQITVAAGQRLMAAAVGAVNGGAPPGNRHDDGGAPTSSSLLRPFPSAGEALATLDGWFRGPASRRRTIEDALTLLAGTPDAPPGDLLERLARVKGIGPWTLAYTRLRALGDPDVDLGGDVALANNARALGIAEGRSALSAALDGTRPWRSYAAAHLWAATPAPTPATTPGGKP</sequence>
<dbReference type="Gene3D" id="1.10.340.30">
    <property type="entry name" value="Hypothetical protein, domain 2"/>
    <property type="match status" value="1"/>
</dbReference>
<dbReference type="Pfam" id="PF06029">
    <property type="entry name" value="AlkA_N"/>
    <property type="match status" value="1"/>
</dbReference>
<evidence type="ECO:0000256" key="1">
    <source>
        <dbReference type="ARBA" id="ARBA00001947"/>
    </source>
</evidence>
<evidence type="ECO:0000256" key="2">
    <source>
        <dbReference type="ARBA" id="ARBA00022603"/>
    </source>
</evidence>
<dbReference type="SUPFAM" id="SSF57884">
    <property type="entry name" value="Ada DNA repair protein, N-terminal domain (N-Ada 10)"/>
    <property type="match status" value="1"/>
</dbReference>
<dbReference type="InterPro" id="IPR035451">
    <property type="entry name" value="Ada-like_dom_sf"/>
</dbReference>
<comment type="cofactor">
    <cofactor evidence="1">
        <name>Zn(2+)</name>
        <dbReference type="ChEBI" id="CHEBI:29105"/>
    </cofactor>
</comment>
<dbReference type="SMART" id="SM01009">
    <property type="entry name" value="AlkA_N"/>
    <property type="match status" value="1"/>
</dbReference>
<dbReference type="EMBL" id="BMXK01000001">
    <property type="protein sequence ID" value="GHC98845.1"/>
    <property type="molecule type" value="Genomic_DNA"/>
</dbReference>